<feature type="non-terminal residue" evidence="3">
    <location>
        <position position="1"/>
    </location>
</feature>
<dbReference type="SUPFAM" id="SSF51556">
    <property type="entry name" value="Metallo-dependent hydrolases"/>
    <property type="match status" value="1"/>
</dbReference>
<gene>
    <name evidence="3" type="ORF">METZ01_LOCUS8185</name>
</gene>
<protein>
    <recommendedName>
        <fullName evidence="2">Amidohydrolase-related domain-containing protein</fullName>
    </recommendedName>
</protein>
<accession>A0A381NL73</accession>
<dbReference type="AlphaFoldDB" id="A0A381NL73"/>
<dbReference type="EMBL" id="UINC01000441">
    <property type="protein sequence ID" value="SUZ55331.1"/>
    <property type="molecule type" value="Genomic_DNA"/>
</dbReference>
<dbReference type="InterPro" id="IPR032466">
    <property type="entry name" value="Metal_Hydrolase"/>
</dbReference>
<dbReference type="InterPro" id="IPR006680">
    <property type="entry name" value="Amidohydro-rel"/>
</dbReference>
<dbReference type="Gene3D" id="3.20.20.140">
    <property type="entry name" value="Metal-dependent hydrolases"/>
    <property type="match status" value="1"/>
</dbReference>
<dbReference type="Pfam" id="PF04909">
    <property type="entry name" value="Amidohydro_2"/>
    <property type="match status" value="1"/>
</dbReference>
<evidence type="ECO:0000259" key="2">
    <source>
        <dbReference type="Pfam" id="PF04909"/>
    </source>
</evidence>
<dbReference type="PANTHER" id="PTHR43569:SF1">
    <property type="entry name" value="BLL3371 PROTEIN"/>
    <property type="match status" value="1"/>
</dbReference>
<organism evidence="3">
    <name type="scientific">marine metagenome</name>
    <dbReference type="NCBI Taxonomy" id="408172"/>
    <lineage>
        <taxon>unclassified sequences</taxon>
        <taxon>metagenomes</taxon>
        <taxon>ecological metagenomes</taxon>
    </lineage>
</organism>
<dbReference type="GO" id="GO:0016787">
    <property type="term" value="F:hydrolase activity"/>
    <property type="evidence" value="ECO:0007669"/>
    <property type="project" value="InterPro"/>
</dbReference>
<evidence type="ECO:0000256" key="1">
    <source>
        <dbReference type="ARBA" id="ARBA00038310"/>
    </source>
</evidence>
<proteinExistence type="inferred from homology"/>
<dbReference type="InterPro" id="IPR052350">
    <property type="entry name" value="Metallo-dep_Lactonases"/>
</dbReference>
<dbReference type="PANTHER" id="PTHR43569">
    <property type="entry name" value="AMIDOHYDROLASE"/>
    <property type="match status" value="1"/>
</dbReference>
<sequence>VDAHVHFYDMKHPALYYGHWQPDEDHPFLGAQTRILGSKNYLAEDFLTDSRIHGVTKAVHVQAAIGSKNPVEETKWLQEVYQKTGIPNAIVGHVDLRDIGANTVIERHLEYPNFKGIRDFSHGEYLVSDQFRRGYSLLEKYDLISSISAQWQDMENLADLAKTYPNITIVLDHAGFPEKRTVEYFNNWKAGMERISNIDNIFCKISGLGMGDNNWTTESIRPYVETCIELFGVNRSLFATNWPIDSLWSEYGDVVKAYREITRNYSDSELERLFSKNAEEIYQL</sequence>
<evidence type="ECO:0000313" key="3">
    <source>
        <dbReference type="EMBL" id="SUZ55331.1"/>
    </source>
</evidence>
<reference evidence="3" key="1">
    <citation type="submission" date="2018-05" db="EMBL/GenBank/DDBJ databases">
        <authorList>
            <person name="Lanie J.A."/>
            <person name="Ng W.-L."/>
            <person name="Kazmierczak K.M."/>
            <person name="Andrzejewski T.M."/>
            <person name="Davidsen T.M."/>
            <person name="Wayne K.J."/>
            <person name="Tettelin H."/>
            <person name="Glass J.I."/>
            <person name="Rusch D."/>
            <person name="Podicherti R."/>
            <person name="Tsui H.-C.T."/>
            <person name="Winkler M.E."/>
        </authorList>
    </citation>
    <scope>NUCLEOTIDE SEQUENCE</scope>
</reference>
<name>A0A381NL73_9ZZZZ</name>
<feature type="domain" description="Amidohydrolase-related" evidence="2">
    <location>
        <begin position="1"/>
        <end position="284"/>
    </location>
</feature>
<comment type="similarity">
    <text evidence="1">Belongs to the metallo-dependent hydrolases superfamily.</text>
</comment>